<dbReference type="AlphaFoldDB" id="A0A412K725"/>
<dbReference type="Proteomes" id="UP000285981">
    <property type="component" value="Unassembled WGS sequence"/>
</dbReference>
<accession>A0A412K725</accession>
<sequence>MVTLCDLGVHINFIVGKKNIDMRTMAESVAELESKELTMAESVAELESKELTPISFKEYENIQLEFTSTDKNDRLYYDGIDLLPDEKCQTDFKGNLYLMPLLDGEKYTIFRHSPDYYAMRKGRFAIRLMHDQKIYYQCFEVCPQNVNDDEWAIMQKELEEEIQGLSSDIIRKNIALGDNENIALGDNENEVAPSK</sequence>
<dbReference type="EMBL" id="QRVU01000190">
    <property type="protein sequence ID" value="RGS64556.1"/>
    <property type="molecule type" value="Genomic_DNA"/>
</dbReference>
<protein>
    <submittedName>
        <fullName evidence="1">Uncharacterized protein</fullName>
    </submittedName>
</protein>
<name>A0A412K725_9FIRM</name>
<organism evidence="1 2">
    <name type="scientific">Dorea formicigenerans</name>
    <dbReference type="NCBI Taxonomy" id="39486"/>
    <lineage>
        <taxon>Bacteria</taxon>
        <taxon>Bacillati</taxon>
        <taxon>Bacillota</taxon>
        <taxon>Clostridia</taxon>
        <taxon>Lachnospirales</taxon>
        <taxon>Lachnospiraceae</taxon>
        <taxon>Dorea</taxon>
    </lineage>
</organism>
<evidence type="ECO:0000313" key="1">
    <source>
        <dbReference type="EMBL" id="RGS64556.1"/>
    </source>
</evidence>
<feature type="non-terminal residue" evidence="1">
    <location>
        <position position="195"/>
    </location>
</feature>
<comment type="caution">
    <text evidence="1">The sequence shown here is derived from an EMBL/GenBank/DDBJ whole genome shotgun (WGS) entry which is preliminary data.</text>
</comment>
<proteinExistence type="predicted"/>
<gene>
    <name evidence="1" type="ORF">DWX78_15870</name>
</gene>
<reference evidence="1 2" key="1">
    <citation type="submission" date="2018-08" db="EMBL/GenBank/DDBJ databases">
        <title>A genome reference for cultivated species of the human gut microbiota.</title>
        <authorList>
            <person name="Zou Y."/>
            <person name="Xue W."/>
            <person name="Luo G."/>
        </authorList>
    </citation>
    <scope>NUCLEOTIDE SEQUENCE [LARGE SCALE GENOMIC DNA]</scope>
    <source>
        <strain evidence="1 2">AF21-25</strain>
    </source>
</reference>
<evidence type="ECO:0000313" key="2">
    <source>
        <dbReference type="Proteomes" id="UP000285981"/>
    </source>
</evidence>